<dbReference type="PANTHER" id="PTHR38248:SF2">
    <property type="entry name" value="FUNK1 11"/>
    <property type="match status" value="1"/>
</dbReference>
<protein>
    <recommendedName>
        <fullName evidence="1">Fungal-type protein kinase domain-containing protein</fullName>
    </recommendedName>
</protein>
<keyword evidence="3" id="KW-1185">Reference proteome</keyword>
<feature type="domain" description="Fungal-type protein kinase" evidence="1">
    <location>
        <begin position="7"/>
        <end position="410"/>
    </location>
</feature>
<sequence length="517" mass="57844">MSLRPFQRFSILFSLCGTFFTAVLIDRIGVIISNNVDISKPSGARTFIQALVRVTCNMSIYDLGMDPTVSLNETSAMGDSSIPRFVVTVPSKAYKTVHTYITRGIPIWQSSSVFGRGTVVWNVDELSATSKSVTPEGIEKSQEESNTLPNSGLILKSAYRNKERIGESEFYCAIQGAKIDGLAVFREGGDIYWDSYSAKLQKDQPTLDTDEAESRDHTDSSVAISTSLHRTQLGLKVEEDSIAHRLVLESKGKRLSEYEDLYGLLKAVLACVKGHETLYANGILHRDISIGNVFISDSDQSDPRTTLGFLADLDMAKVYDEAKLAGMIGEESAKLLVKSTTGSITGTAQFMSLSLLYQYAHPERKRKVKEPAMQKSSLLVRKNPKVTQRPPLPVDSPLHDLESFVWVLFYALCLKEMNSKPSLSERAKYCADYFIDLFGMLSFRETMERHTSIMRLILDTNISDDSWKLDYISDSDAWLVLEDLMQGISAGTLNYKEFKETLQHYIEQLEQAKPVNT</sequence>
<dbReference type="OrthoDB" id="3271139at2759"/>
<dbReference type="GO" id="GO:0004672">
    <property type="term" value="F:protein kinase activity"/>
    <property type="evidence" value="ECO:0007669"/>
    <property type="project" value="InterPro"/>
</dbReference>
<dbReference type="InterPro" id="IPR008266">
    <property type="entry name" value="Tyr_kinase_AS"/>
</dbReference>
<proteinExistence type="predicted"/>
<name>A0A0C3AF05_SERVB</name>
<dbReference type="EMBL" id="KN824340">
    <property type="protein sequence ID" value="KIM23225.1"/>
    <property type="molecule type" value="Genomic_DNA"/>
</dbReference>
<evidence type="ECO:0000259" key="1">
    <source>
        <dbReference type="Pfam" id="PF17667"/>
    </source>
</evidence>
<reference evidence="3" key="2">
    <citation type="submission" date="2015-01" db="EMBL/GenBank/DDBJ databases">
        <title>Evolutionary Origins and Diversification of the Mycorrhizal Mutualists.</title>
        <authorList>
            <consortium name="DOE Joint Genome Institute"/>
            <consortium name="Mycorrhizal Genomics Consortium"/>
            <person name="Kohler A."/>
            <person name="Kuo A."/>
            <person name="Nagy L.G."/>
            <person name="Floudas D."/>
            <person name="Copeland A."/>
            <person name="Barry K.W."/>
            <person name="Cichocki N."/>
            <person name="Veneault-Fourrey C."/>
            <person name="LaButti K."/>
            <person name="Lindquist E.A."/>
            <person name="Lipzen A."/>
            <person name="Lundell T."/>
            <person name="Morin E."/>
            <person name="Murat C."/>
            <person name="Riley R."/>
            <person name="Ohm R."/>
            <person name="Sun H."/>
            <person name="Tunlid A."/>
            <person name="Henrissat B."/>
            <person name="Grigoriev I.V."/>
            <person name="Hibbett D.S."/>
            <person name="Martin F."/>
        </authorList>
    </citation>
    <scope>NUCLEOTIDE SEQUENCE [LARGE SCALE GENOMIC DNA]</scope>
    <source>
        <strain evidence="3">MAFF 305830</strain>
    </source>
</reference>
<dbReference type="SUPFAM" id="SSF56112">
    <property type="entry name" value="Protein kinase-like (PK-like)"/>
    <property type="match status" value="1"/>
</dbReference>
<dbReference type="InterPro" id="IPR040976">
    <property type="entry name" value="Pkinase_fungal"/>
</dbReference>
<dbReference type="PROSITE" id="PS00109">
    <property type="entry name" value="PROTEIN_KINASE_TYR"/>
    <property type="match status" value="1"/>
</dbReference>
<dbReference type="Proteomes" id="UP000054097">
    <property type="component" value="Unassembled WGS sequence"/>
</dbReference>
<reference evidence="2 3" key="1">
    <citation type="submission" date="2014-04" db="EMBL/GenBank/DDBJ databases">
        <authorList>
            <consortium name="DOE Joint Genome Institute"/>
            <person name="Kuo A."/>
            <person name="Zuccaro A."/>
            <person name="Kohler A."/>
            <person name="Nagy L.G."/>
            <person name="Floudas D."/>
            <person name="Copeland A."/>
            <person name="Barry K.W."/>
            <person name="Cichocki N."/>
            <person name="Veneault-Fourrey C."/>
            <person name="LaButti K."/>
            <person name="Lindquist E.A."/>
            <person name="Lipzen A."/>
            <person name="Lundell T."/>
            <person name="Morin E."/>
            <person name="Murat C."/>
            <person name="Sun H."/>
            <person name="Tunlid A."/>
            <person name="Henrissat B."/>
            <person name="Grigoriev I.V."/>
            <person name="Hibbett D.S."/>
            <person name="Martin F."/>
            <person name="Nordberg H.P."/>
            <person name="Cantor M.N."/>
            <person name="Hua S.X."/>
        </authorList>
    </citation>
    <scope>NUCLEOTIDE SEQUENCE [LARGE SCALE GENOMIC DNA]</scope>
    <source>
        <strain evidence="2 3">MAFF 305830</strain>
    </source>
</reference>
<evidence type="ECO:0000313" key="3">
    <source>
        <dbReference type="Proteomes" id="UP000054097"/>
    </source>
</evidence>
<dbReference type="HOGENOM" id="CLU_526937_0_0_1"/>
<dbReference type="Gene3D" id="1.10.510.10">
    <property type="entry name" value="Transferase(Phosphotransferase) domain 1"/>
    <property type="match status" value="1"/>
</dbReference>
<dbReference type="InterPro" id="IPR011009">
    <property type="entry name" value="Kinase-like_dom_sf"/>
</dbReference>
<gene>
    <name evidence="2" type="ORF">M408DRAFT_332430</name>
</gene>
<dbReference type="STRING" id="933852.A0A0C3AF05"/>
<dbReference type="AlphaFoldDB" id="A0A0C3AF05"/>
<dbReference type="Pfam" id="PF17667">
    <property type="entry name" value="Pkinase_fungal"/>
    <property type="match status" value="1"/>
</dbReference>
<organism evidence="2 3">
    <name type="scientific">Serendipita vermifera MAFF 305830</name>
    <dbReference type="NCBI Taxonomy" id="933852"/>
    <lineage>
        <taxon>Eukaryota</taxon>
        <taxon>Fungi</taxon>
        <taxon>Dikarya</taxon>
        <taxon>Basidiomycota</taxon>
        <taxon>Agaricomycotina</taxon>
        <taxon>Agaricomycetes</taxon>
        <taxon>Sebacinales</taxon>
        <taxon>Serendipitaceae</taxon>
        <taxon>Serendipita</taxon>
    </lineage>
</organism>
<accession>A0A0C3AF05</accession>
<dbReference type="PANTHER" id="PTHR38248">
    <property type="entry name" value="FUNK1 6"/>
    <property type="match status" value="1"/>
</dbReference>
<evidence type="ECO:0000313" key="2">
    <source>
        <dbReference type="EMBL" id="KIM23225.1"/>
    </source>
</evidence>